<sequence>MYLASMDIGALRFGKGKPEANQEMWQYTDSCGRDTFAWAIQMAQKYNTCIGVGYLNKNNGTMRVKTSDNLTNPK</sequence>
<gene>
    <name evidence="1" type="ORF">L323_08390</name>
</gene>
<protein>
    <submittedName>
        <fullName evidence="1">Uncharacterized protein</fullName>
    </submittedName>
</protein>
<dbReference type="EMBL" id="ATAY01000028">
    <property type="protein sequence ID" value="EPR12331.1"/>
    <property type="molecule type" value="Genomic_DNA"/>
</dbReference>
<organism evidence="1 2">
    <name type="scientific">Ruminiclostridium papyrosolvens C7</name>
    <dbReference type="NCBI Taxonomy" id="1330534"/>
    <lineage>
        <taxon>Bacteria</taxon>
        <taxon>Bacillati</taxon>
        <taxon>Bacillota</taxon>
        <taxon>Clostridia</taxon>
        <taxon>Eubacteriales</taxon>
        <taxon>Oscillospiraceae</taxon>
        <taxon>Ruminiclostridium</taxon>
    </lineage>
</organism>
<evidence type="ECO:0000313" key="1">
    <source>
        <dbReference type="EMBL" id="EPR12331.1"/>
    </source>
</evidence>
<dbReference type="PATRIC" id="fig|1330534.3.peg.1672"/>
<dbReference type="Proteomes" id="UP000016860">
    <property type="component" value="Unassembled WGS sequence"/>
</dbReference>
<accession>U4R3J6</accession>
<name>U4R3J6_9FIRM</name>
<evidence type="ECO:0000313" key="2">
    <source>
        <dbReference type="Proteomes" id="UP000016860"/>
    </source>
</evidence>
<proteinExistence type="predicted"/>
<comment type="caution">
    <text evidence="1">The sequence shown here is derived from an EMBL/GenBank/DDBJ whole genome shotgun (WGS) entry which is preliminary data.</text>
</comment>
<reference evidence="1 2" key="1">
    <citation type="journal article" date="2013" name="Genome Announc.">
        <title>Draft Genome Sequence of the Cellulolytic Bacterium Clostridium papyrosolvens C7 (ATCC 700395).</title>
        <authorList>
            <person name="Zepeda V."/>
            <person name="Dassa B."/>
            <person name="Borovok I."/>
            <person name="Lamed R."/>
            <person name="Bayer E.A."/>
            <person name="Cate J.H."/>
        </authorList>
    </citation>
    <scope>NUCLEOTIDE SEQUENCE [LARGE SCALE GENOMIC DNA]</scope>
    <source>
        <strain evidence="1 2">C7</strain>
    </source>
</reference>
<dbReference type="RefSeq" id="WP_020815225.1">
    <property type="nucleotide sequence ID" value="NZ_ATAY01000028.1"/>
</dbReference>
<dbReference type="AlphaFoldDB" id="U4R3J6"/>